<keyword evidence="3" id="KW-1003">Cell membrane</keyword>
<feature type="compositionally biased region" description="Basic and acidic residues" evidence="9">
    <location>
        <begin position="87"/>
        <end position="96"/>
    </location>
</feature>
<feature type="transmembrane region" description="Helical" evidence="8">
    <location>
        <begin position="673"/>
        <end position="696"/>
    </location>
</feature>
<evidence type="ECO:0000256" key="9">
    <source>
        <dbReference type="SAM" id="MobiDB-lite"/>
    </source>
</evidence>
<sequence>MAFYAQARLTYGIATGGHFYNRPVCYHYVALCRYHTTKKCFVLSVGEVGDEVRYLRRKTMYSTKSEDQSSTDHVIRGQNGDQSQSSPEKEPLRTDRNEDDQSSEEFEGASYGWWLFRPKFLKFLNSPKGFLVTYCVTNLFMNTMADGIISTTITTIEKRFSLSSSQTGTIPGSFDFSCAAAAILLSSLVKSRRMKLRFISIGVALIGFGAMLYGMPHFLVGPHVYGALKADVCVPQGNSTESESQVTIGIGAAPLLTFGLDLLEKSAPPNQGGLYLGIMQISKGLAIAVGFLLGGQLLGFYIDVDKADPVPPAGGVSDPRWLGAWWLGFFIMGAALLFMSVIYGGFTQNFFESSVEEIHDTTSMTSSRSRMVLTAIRDISGEVLALGCNVCLMCSIFAFLFNGMVFAGITTYAIKSLEVQFGLPPGRASFMIAVLGAILSGVLMKRWRVGVKGALKMASVFAGVTVMFSTFVLIRCPNMDFAGVTVPYHNRLAPPATPVVVGSAILSNCNRNCTCSTYYNPVCGRNGMTYFSPCHAGCVEHDLQTQTYSTCLCVGSDLAPAVFSSNSTDPDVMPGYCESGCGLLPLMLALNFGWATSLSAVAPIILFVLLRSVEERQRSMALGMTNLVGRLLGTIPGPIMFGALVDRSCLLWGQTCGERGACLLYDTANMSSYLFSATFTCNFLALGCMLVALYGWERKRRDERAVKVKPRPLRLSIVMDMKEVDSTE</sequence>
<evidence type="ECO:0000256" key="3">
    <source>
        <dbReference type="ARBA" id="ARBA00022475"/>
    </source>
</evidence>
<dbReference type="EMBL" id="GG666485">
    <property type="protein sequence ID" value="EEN64832.1"/>
    <property type="molecule type" value="Genomic_DNA"/>
</dbReference>
<feature type="transmembrane region" description="Helical" evidence="8">
    <location>
        <begin position="322"/>
        <end position="346"/>
    </location>
</feature>
<dbReference type="Gene3D" id="1.20.1250.20">
    <property type="entry name" value="MFS general substrate transporter like domains"/>
    <property type="match status" value="1"/>
</dbReference>
<keyword evidence="6 8" id="KW-0472">Membrane</keyword>
<dbReference type="FunFam" id="1.20.1250.20:FF:000528">
    <property type="entry name" value="Solute carrier organic anion transporter family member"/>
    <property type="match status" value="1"/>
</dbReference>
<comment type="caution">
    <text evidence="8">Lacks conserved residue(s) required for the propagation of feature annotation.</text>
</comment>
<keyword evidence="8" id="KW-0406">Ion transport</keyword>
<dbReference type="eggNOG" id="KOG3626">
    <property type="taxonomic scope" value="Eukaryota"/>
</dbReference>
<dbReference type="NCBIfam" id="TIGR00805">
    <property type="entry name" value="oat"/>
    <property type="match status" value="1"/>
</dbReference>
<feature type="transmembrane region" description="Helical" evidence="8">
    <location>
        <begin position="455"/>
        <end position="474"/>
    </location>
</feature>
<comment type="subcellular location">
    <subcellularLocation>
        <location evidence="1 8">Cell membrane</location>
        <topology evidence="1 8">Multi-pass membrane protein</topology>
    </subcellularLocation>
</comment>
<dbReference type="Pfam" id="PF03137">
    <property type="entry name" value="OATP"/>
    <property type="match status" value="1"/>
</dbReference>
<feature type="transmembrane region" description="Helical" evidence="8">
    <location>
        <begin position="196"/>
        <end position="215"/>
    </location>
</feature>
<name>C3Y4F8_BRAFL</name>
<dbReference type="CDD" id="cd17336">
    <property type="entry name" value="MFS_SLCO_OATP"/>
    <property type="match status" value="1"/>
</dbReference>
<feature type="transmembrane region" description="Helical" evidence="8">
    <location>
        <begin position="631"/>
        <end position="653"/>
    </location>
</feature>
<dbReference type="PANTHER" id="PTHR11388:SF160">
    <property type="entry name" value="SOLUTE CARRIER ORGANIC ANION TRANSPORTER FAMILY MEMBER"/>
    <property type="match status" value="1"/>
</dbReference>
<dbReference type="InterPro" id="IPR002350">
    <property type="entry name" value="Kazal_dom"/>
</dbReference>
<keyword evidence="5 8" id="KW-1133">Transmembrane helix</keyword>
<feature type="region of interest" description="Disordered" evidence="9">
    <location>
        <begin position="63"/>
        <end position="104"/>
    </location>
</feature>
<evidence type="ECO:0000256" key="6">
    <source>
        <dbReference type="ARBA" id="ARBA00023136"/>
    </source>
</evidence>
<gene>
    <name evidence="12" type="ORF">BRAFLDRAFT_89690</name>
</gene>
<feature type="transmembrane region" description="Helical" evidence="8">
    <location>
        <begin position="592"/>
        <end position="610"/>
    </location>
</feature>
<dbReference type="PROSITE" id="PS51465">
    <property type="entry name" value="KAZAL_2"/>
    <property type="match status" value="1"/>
</dbReference>
<evidence type="ECO:0000256" key="8">
    <source>
        <dbReference type="RuleBase" id="RU362056"/>
    </source>
</evidence>
<feature type="transmembrane region" description="Helical" evidence="8">
    <location>
        <begin position="383"/>
        <end position="414"/>
    </location>
</feature>
<evidence type="ECO:0000256" key="7">
    <source>
        <dbReference type="ARBA" id="ARBA00023157"/>
    </source>
</evidence>
<dbReference type="PROSITE" id="PS00282">
    <property type="entry name" value="KAZAL_1"/>
    <property type="match status" value="1"/>
</dbReference>
<dbReference type="PROSITE" id="PS50850">
    <property type="entry name" value="MFS"/>
    <property type="match status" value="1"/>
</dbReference>
<evidence type="ECO:0000313" key="12">
    <source>
        <dbReference type="EMBL" id="EEN64832.1"/>
    </source>
</evidence>
<dbReference type="PANTHER" id="PTHR11388">
    <property type="entry name" value="ORGANIC ANION TRANSPORTER"/>
    <property type="match status" value="1"/>
</dbReference>
<evidence type="ECO:0000259" key="10">
    <source>
        <dbReference type="PROSITE" id="PS50850"/>
    </source>
</evidence>
<feature type="transmembrane region" description="Helical" evidence="8">
    <location>
        <begin position="284"/>
        <end position="302"/>
    </location>
</feature>
<evidence type="ECO:0000256" key="5">
    <source>
        <dbReference type="ARBA" id="ARBA00022989"/>
    </source>
</evidence>
<dbReference type="GO" id="GO:0006811">
    <property type="term" value="P:monoatomic ion transport"/>
    <property type="evidence" value="ECO:0007669"/>
    <property type="project" value="UniProtKB-KW"/>
</dbReference>
<evidence type="ECO:0000256" key="1">
    <source>
        <dbReference type="ARBA" id="ARBA00004651"/>
    </source>
</evidence>
<dbReference type="GO" id="GO:0022857">
    <property type="term" value="F:transmembrane transporter activity"/>
    <property type="evidence" value="ECO:0007669"/>
    <property type="project" value="InterPro"/>
</dbReference>
<proteinExistence type="inferred from homology"/>
<accession>C3Y4F8</accession>
<feature type="domain" description="Kazal-like" evidence="11">
    <location>
        <begin position="503"/>
        <end position="552"/>
    </location>
</feature>
<comment type="similarity">
    <text evidence="2 8">Belongs to the organo anion transporter (TC 2.A.60) family.</text>
</comment>
<keyword evidence="8" id="KW-0813">Transport</keyword>
<keyword evidence="7" id="KW-1015">Disulfide bond</keyword>
<protein>
    <recommendedName>
        <fullName evidence="8">Solute carrier organic anion transporter family member</fullName>
    </recommendedName>
</protein>
<dbReference type="InterPro" id="IPR004156">
    <property type="entry name" value="OATP"/>
</dbReference>
<feature type="domain" description="Major facilitator superfamily (MFS) profile" evidence="10">
    <location>
        <begin position="131"/>
        <end position="699"/>
    </location>
</feature>
<dbReference type="AlphaFoldDB" id="C3Y4F8"/>
<organism>
    <name type="scientific">Branchiostoma floridae</name>
    <name type="common">Florida lancelet</name>
    <name type="synonym">Amphioxus</name>
    <dbReference type="NCBI Taxonomy" id="7739"/>
    <lineage>
        <taxon>Eukaryota</taxon>
        <taxon>Metazoa</taxon>
        <taxon>Chordata</taxon>
        <taxon>Cephalochordata</taxon>
        <taxon>Leptocardii</taxon>
        <taxon>Amphioxiformes</taxon>
        <taxon>Branchiostomatidae</taxon>
        <taxon>Branchiostoma</taxon>
    </lineage>
</organism>
<evidence type="ECO:0000259" key="11">
    <source>
        <dbReference type="PROSITE" id="PS51465"/>
    </source>
</evidence>
<evidence type="ECO:0000256" key="2">
    <source>
        <dbReference type="ARBA" id="ARBA00009657"/>
    </source>
</evidence>
<dbReference type="SUPFAM" id="SSF103473">
    <property type="entry name" value="MFS general substrate transporter"/>
    <property type="match status" value="1"/>
</dbReference>
<dbReference type="Gene3D" id="3.30.60.30">
    <property type="match status" value="1"/>
</dbReference>
<feature type="transmembrane region" description="Helical" evidence="8">
    <location>
        <begin position="246"/>
        <end position="263"/>
    </location>
</feature>
<dbReference type="InterPro" id="IPR020846">
    <property type="entry name" value="MFS_dom"/>
</dbReference>
<feature type="transmembrane region" description="Helical" evidence="8">
    <location>
        <begin position="426"/>
        <end position="443"/>
    </location>
</feature>
<keyword evidence="4 8" id="KW-0812">Transmembrane</keyword>
<dbReference type="SUPFAM" id="SSF100895">
    <property type="entry name" value="Kazal-type serine protease inhibitors"/>
    <property type="match status" value="1"/>
</dbReference>
<dbReference type="GO" id="GO:0005886">
    <property type="term" value="C:plasma membrane"/>
    <property type="evidence" value="ECO:0007669"/>
    <property type="project" value="UniProtKB-SubCell"/>
</dbReference>
<dbReference type="Pfam" id="PF07648">
    <property type="entry name" value="Kazal_2"/>
    <property type="match status" value="1"/>
</dbReference>
<dbReference type="InterPro" id="IPR036058">
    <property type="entry name" value="Kazal_dom_sf"/>
</dbReference>
<dbReference type="InterPro" id="IPR036259">
    <property type="entry name" value="MFS_trans_sf"/>
</dbReference>
<evidence type="ECO:0000256" key="4">
    <source>
        <dbReference type="ARBA" id="ARBA00022692"/>
    </source>
</evidence>
<reference evidence="12" key="1">
    <citation type="journal article" date="2008" name="Nature">
        <title>The amphioxus genome and the evolution of the chordate karyotype.</title>
        <authorList>
            <consortium name="US DOE Joint Genome Institute (JGI-PGF)"/>
            <person name="Putnam N.H."/>
            <person name="Butts T."/>
            <person name="Ferrier D.E.K."/>
            <person name="Furlong R.F."/>
            <person name="Hellsten U."/>
            <person name="Kawashima T."/>
            <person name="Robinson-Rechavi M."/>
            <person name="Shoguchi E."/>
            <person name="Terry A."/>
            <person name="Yu J.-K."/>
            <person name="Benito-Gutierrez E.L."/>
            <person name="Dubchak I."/>
            <person name="Garcia-Fernandez J."/>
            <person name="Gibson-Brown J.J."/>
            <person name="Grigoriev I.V."/>
            <person name="Horton A.C."/>
            <person name="de Jong P.J."/>
            <person name="Jurka J."/>
            <person name="Kapitonov V.V."/>
            <person name="Kohara Y."/>
            <person name="Kuroki Y."/>
            <person name="Lindquist E."/>
            <person name="Lucas S."/>
            <person name="Osoegawa K."/>
            <person name="Pennacchio L.A."/>
            <person name="Salamov A.A."/>
            <person name="Satou Y."/>
            <person name="Sauka-Spengler T."/>
            <person name="Schmutz J."/>
            <person name="Shin-I T."/>
            <person name="Toyoda A."/>
            <person name="Bronner-Fraser M."/>
            <person name="Fujiyama A."/>
            <person name="Holland L.Z."/>
            <person name="Holland P.W.H."/>
            <person name="Satoh N."/>
            <person name="Rokhsar D.S."/>
        </authorList>
    </citation>
    <scope>NUCLEOTIDE SEQUENCE [LARGE SCALE GENOMIC DNA]</scope>
    <source>
        <strain evidence="12">S238N-H82</strain>
        <tissue evidence="12">Testes</tissue>
    </source>
</reference>
<dbReference type="InParanoid" id="C3Y4F8"/>